<dbReference type="SMART" id="SM00829">
    <property type="entry name" value="PKS_ER"/>
    <property type="match status" value="1"/>
</dbReference>
<dbReference type="Gene3D" id="3.90.180.10">
    <property type="entry name" value="Medium-chain alcohol dehydrogenases, catalytic domain"/>
    <property type="match status" value="1"/>
</dbReference>
<dbReference type="Pfam" id="PF08240">
    <property type="entry name" value="ADH_N"/>
    <property type="match status" value="1"/>
</dbReference>
<dbReference type="SUPFAM" id="SSF50129">
    <property type="entry name" value="GroES-like"/>
    <property type="match status" value="1"/>
</dbReference>
<dbReference type="PANTHER" id="PTHR44154:SF1">
    <property type="entry name" value="QUINONE OXIDOREDUCTASE"/>
    <property type="match status" value="1"/>
</dbReference>
<dbReference type="Proteomes" id="UP000051934">
    <property type="component" value="Unassembled WGS sequence"/>
</dbReference>
<dbReference type="EMBL" id="LIBB01000005">
    <property type="protein sequence ID" value="KRO73376.1"/>
    <property type="molecule type" value="Genomic_DNA"/>
</dbReference>
<dbReference type="SUPFAM" id="SSF51735">
    <property type="entry name" value="NAD(P)-binding Rossmann-fold domains"/>
    <property type="match status" value="1"/>
</dbReference>
<dbReference type="PANTHER" id="PTHR44154">
    <property type="entry name" value="QUINONE OXIDOREDUCTASE"/>
    <property type="match status" value="1"/>
</dbReference>
<dbReference type="CDD" id="cd08253">
    <property type="entry name" value="zeta_crystallin"/>
    <property type="match status" value="1"/>
</dbReference>
<dbReference type="InterPro" id="IPR051603">
    <property type="entry name" value="Zinc-ADH_QOR/CCCR"/>
</dbReference>
<accession>A0A0R2SJV5</accession>
<protein>
    <submittedName>
        <fullName evidence="3">Zinc-binding dehydrogenase</fullName>
    </submittedName>
</protein>
<comment type="caution">
    <text evidence="3">The sequence shown here is derived from an EMBL/GenBank/DDBJ whole genome shotgun (WGS) entry which is preliminary data.</text>
</comment>
<organism evidence="3 4">
    <name type="scientific">OM182 bacterium BACL3 MAG-120507-bin80</name>
    <dbReference type="NCBI Taxonomy" id="1655577"/>
    <lineage>
        <taxon>Bacteria</taxon>
        <taxon>Pseudomonadati</taxon>
        <taxon>Pseudomonadota</taxon>
        <taxon>Gammaproteobacteria</taxon>
        <taxon>OMG group</taxon>
        <taxon>OM182 clade</taxon>
    </lineage>
</organism>
<name>A0A0R2SJV5_9GAMM</name>
<gene>
    <name evidence="3" type="ORF">ABR69_03220</name>
</gene>
<dbReference type="InterPro" id="IPR011032">
    <property type="entry name" value="GroES-like_sf"/>
</dbReference>
<evidence type="ECO:0000313" key="3">
    <source>
        <dbReference type="EMBL" id="KRO73376.1"/>
    </source>
</evidence>
<evidence type="ECO:0000256" key="1">
    <source>
        <dbReference type="ARBA" id="ARBA00022857"/>
    </source>
</evidence>
<evidence type="ECO:0000259" key="2">
    <source>
        <dbReference type="SMART" id="SM00829"/>
    </source>
</evidence>
<dbReference type="Pfam" id="PF00107">
    <property type="entry name" value="ADH_zinc_N"/>
    <property type="match status" value="1"/>
</dbReference>
<dbReference type="InterPro" id="IPR013149">
    <property type="entry name" value="ADH-like_C"/>
</dbReference>
<keyword evidence="1" id="KW-0521">NADP</keyword>
<dbReference type="InterPro" id="IPR013154">
    <property type="entry name" value="ADH-like_N"/>
</dbReference>
<dbReference type="InterPro" id="IPR020843">
    <property type="entry name" value="ER"/>
</dbReference>
<reference evidence="3 4" key="1">
    <citation type="submission" date="2015-10" db="EMBL/GenBank/DDBJ databases">
        <title>Metagenome-Assembled Genomes uncover a global brackish microbiome.</title>
        <authorList>
            <person name="Hugerth L.W."/>
            <person name="Larsson J."/>
            <person name="Alneberg J."/>
            <person name="Lindh M.V."/>
            <person name="Legrand C."/>
            <person name="Pinhassi J."/>
            <person name="Andersson A.F."/>
        </authorList>
    </citation>
    <scope>NUCLEOTIDE SEQUENCE [LARGE SCALE GENOMIC DNA]</scope>
    <source>
        <strain evidence="3">BACL4 MAG-120507-bin80</strain>
    </source>
</reference>
<feature type="domain" description="Enoyl reductase (ER)" evidence="2">
    <location>
        <begin position="11"/>
        <end position="325"/>
    </location>
</feature>
<proteinExistence type="predicted"/>
<dbReference type="Gene3D" id="3.40.50.720">
    <property type="entry name" value="NAD(P)-binding Rossmann-like Domain"/>
    <property type="match status" value="1"/>
</dbReference>
<evidence type="ECO:0000313" key="4">
    <source>
        <dbReference type="Proteomes" id="UP000051934"/>
    </source>
</evidence>
<dbReference type="InterPro" id="IPR036291">
    <property type="entry name" value="NAD(P)-bd_dom_sf"/>
</dbReference>
<sequence>MKAAWFEKFGSANEALIVGDLPKPEAGPGEVLVRLHTTGVNPSDVKKRAGAFPTLLDGGLVIPHSDGAGVIEAVGEGVDQTRIGERVFVYQAQYGRRLGSAADYVAIDSIRAPALPDECSFDVGACIGIPIMTAHRCVYADGEVVGKTILVTGGAGRVGYYAIQWAKLGGATVIATASNAADKELCLQLGADAVVNHREENWGESVVAANAGDRVDRVVEVEFGANLPEIMKCIAIGGTIATYSSTVVGEPTLPFRDMMFMDLTVRMVIVYAMPESAKQAAVEDTVAALREGKLAHRIAHVLPLADIARSHELIEQGGFGGCVVVQITQSDD</sequence>
<dbReference type="GO" id="GO:0016491">
    <property type="term" value="F:oxidoreductase activity"/>
    <property type="evidence" value="ECO:0007669"/>
    <property type="project" value="InterPro"/>
</dbReference>
<dbReference type="AlphaFoldDB" id="A0A0R2SJV5"/>